<dbReference type="GO" id="GO:0008270">
    <property type="term" value="F:zinc ion binding"/>
    <property type="evidence" value="ECO:0007669"/>
    <property type="project" value="UniProtKB-KW"/>
</dbReference>
<comment type="caution">
    <text evidence="4">The sequence shown here is derived from an EMBL/GenBank/DDBJ whole genome shotgun (WGS) entry which is preliminary data.</text>
</comment>
<dbReference type="GO" id="GO:0004842">
    <property type="term" value="F:ubiquitin-protein transferase activity"/>
    <property type="evidence" value="ECO:0007669"/>
    <property type="project" value="TreeGrafter"/>
</dbReference>
<evidence type="ECO:0000256" key="2">
    <source>
        <dbReference type="ARBA" id="ARBA00022771"/>
    </source>
</evidence>
<keyword evidence="2" id="KW-0863">Zinc-finger</keyword>
<sequence length="268" mass="31264">MATVLKYDGDNSSIRERAYTITKVRQYDDDSATIRWRQCDNIERENEGMMQKLVCTVGRDKVRCIVFLPCNHVLAFERCGYQANICMTCYTMVKEHLKIIRARLMNCFRISHALLDNTEADATRMGRYMFNLERPLTLHNYSSKIPSTYHDTRRCGRQIIDNIRLYFRIRNERNRNENVNAIPVRNIQQQNASLRTLVLCMLCISRERCVVFLPCGHLLLCEVCGQATSISILISTDVRHVYMRVHTRCLTSNGDRQFTCIDSLQMAD</sequence>
<keyword evidence="5" id="KW-1185">Reference proteome</keyword>
<evidence type="ECO:0000313" key="5">
    <source>
        <dbReference type="Proteomes" id="UP000828390"/>
    </source>
</evidence>
<keyword evidence="1" id="KW-0479">Metal-binding</keyword>
<evidence type="ECO:0000256" key="3">
    <source>
        <dbReference type="ARBA" id="ARBA00022833"/>
    </source>
</evidence>
<dbReference type="InterPro" id="IPR013083">
    <property type="entry name" value="Znf_RING/FYVE/PHD"/>
</dbReference>
<dbReference type="AlphaFoldDB" id="A0A9D4CFN5"/>
<dbReference type="GO" id="GO:0043067">
    <property type="term" value="P:regulation of programmed cell death"/>
    <property type="evidence" value="ECO:0007669"/>
    <property type="project" value="TreeGrafter"/>
</dbReference>
<proteinExistence type="predicted"/>
<gene>
    <name evidence="4" type="ORF">DPMN_050199</name>
</gene>
<dbReference type="Pfam" id="PF13920">
    <property type="entry name" value="zf-C3HC4_3"/>
    <property type="match status" value="1"/>
</dbReference>
<dbReference type="Proteomes" id="UP000828390">
    <property type="component" value="Unassembled WGS sequence"/>
</dbReference>
<protein>
    <recommendedName>
        <fullName evidence="6">RING-type domain-containing protein</fullName>
    </recommendedName>
</protein>
<evidence type="ECO:0000313" key="4">
    <source>
        <dbReference type="EMBL" id="KAH3724383.1"/>
    </source>
</evidence>
<accession>A0A9D4CFN5</accession>
<dbReference type="EMBL" id="JAIWYP010000012">
    <property type="protein sequence ID" value="KAH3724383.1"/>
    <property type="molecule type" value="Genomic_DNA"/>
</dbReference>
<evidence type="ECO:0000256" key="1">
    <source>
        <dbReference type="ARBA" id="ARBA00022723"/>
    </source>
</evidence>
<dbReference type="PANTHER" id="PTHR42647:SF12">
    <property type="entry name" value="BOI-RELATED E3 UBIQUITIN-PROTEIN LIGASE 2-RELATED"/>
    <property type="match status" value="1"/>
</dbReference>
<evidence type="ECO:0008006" key="6">
    <source>
        <dbReference type="Google" id="ProtNLM"/>
    </source>
</evidence>
<keyword evidence="3" id="KW-0862">Zinc</keyword>
<reference evidence="4" key="2">
    <citation type="submission" date="2020-11" db="EMBL/GenBank/DDBJ databases">
        <authorList>
            <person name="McCartney M.A."/>
            <person name="Auch B."/>
            <person name="Kono T."/>
            <person name="Mallez S."/>
            <person name="Becker A."/>
            <person name="Gohl D.M."/>
            <person name="Silverstein K.A.T."/>
            <person name="Koren S."/>
            <person name="Bechman K.B."/>
            <person name="Herman A."/>
            <person name="Abrahante J.E."/>
            <person name="Garbe J."/>
        </authorList>
    </citation>
    <scope>NUCLEOTIDE SEQUENCE</scope>
    <source>
        <strain evidence="4">Duluth1</strain>
        <tissue evidence="4">Whole animal</tissue>
    </source>
</reference>
<organism evidence="4 5">
    <name type="scientific">Dreissena polymorpha</name>
    <name type="common">Zebra mussel</name>
    <name type="synonym">Mytilus polymorpha</name>
    <dbReference type="NCBI Taxonomy" id="45954"/>
    <lineage>
        <taxon>Eukaryota</taxon>
        <taxon>Metazoa</taxon>
        <taxon>Spiralia</taxon>
        <taxon>Lophotrochozoa</taxon>
        <taxon>Mollusca</taxon>
        <taxon>Bivalvia</taxon>
        <taxon>Autobranchia</taxon>
        <taxon>Heteroconchia</taxon>
        <taxon>Euheterodonta</taxon>
        <taxon>Imparidentia</taxon>
        <taxon>Neoheterodontei</taxon>
        <taxon>Myida</taxon>
        <taxon>Dreissenoidea</taxon>
        <taxon>Dreissenidae</taxon>
        <taxon>Dreissena</taxon>
    </lineage>
</organism>
<reference evidence="4" key="1">
    <citation type="journal article" date="2019" name="bioRxiv">
        <title>The Genome of the Zebra Mussel, Dreissena polymorpha: A Resource for Invasive Species Research.</title>
        <authorList>
            <person name="McCartney M.A."/>
            <person name="Auch B."/>
            <person name="Kono T."/>
            <person name="Mallez S."/>
            <person name="Zhang Y."/>
            <person name="Obille A."/>
            <person name="Becker A."/>
            <person name="Abrahante J.E."/>
            <person name="Garbe J."/>
            <person name="Badalamenti J.P."/>
            <person name="Herman A."/>
            <person name="Mangelson H."/>
            <person name="Liachko I."/>
            <person name="Sullivan S."/>
            <person name="Sone E.D."/>
            <person name="Koren S."/>
            <person name="Silverstein K.A.T."/>
            <person name="Beckman K.B."/>
            <person name="Gohl D.M."/>
        </authorList>
    </citation>
    <scope>NUCLEOTIDE SEQUENCE</scope>
    <source>
        <strain evidence="4">Duluth1</strain>
        <tissue evidence="4">Whole animal</tissue>
    </source>
</reference>
<dbReference type="PANTHER" id="PTHR42647">
    <property type="entry name" value="SBP (S-RIBONUCLEASE BINDING PROTEIN) FAMILY PROTEIN"/>
    <property type="match status" value="1"/>
</dbReference>
<name>A0A9D4CFN5_DREPO</name>
<dbReference type="Gene3D" id="3.30.40.10">
    <property type="entry name" value="Zinc/RING finger domain, C3HC4 (zinc finger)"/>
    <property type="match status" value="2"/>
</dbReference>